<dbReference type="Gene3D" id="2.40.128.490">
    <property type="entry name" value="Uncharacterised protein PF14869, DUF4488"/>
    <property type="match status" value="1"/>
</dbReference>
<sequence length="220" mass="25338">MDEANPLKNTSWFLNNKSINEVRIYSDNFFSSTKYDKDNKKFISTYGGTYLLVKEGYYEVIEFNSSDSSLVGDTIYISSINLNVNKDYGSMYLDGVVYEKFKNYNSTLSGSWLMSGIERGGEIRMRDVNRSRKTMKMLAGGRFQWIAYDIDKKGFYGTGGGIFTSENGKYIENIEFFSRDNSKVGIALAFNFEVKEGDWHHKGFSSKGDPKYEIWTQRKQ</sequence>
<protein>
    <recommendedName>
        <fullName evidence="2">Membrane or secreted protein</fullName>
    </recommendedName>
</protein>
<name>A0A381QUU4_9ZZZZ</name>
<accession>A0A381QUU4</accession>
<evidence type="ECO:0000313" key="1">
    <source>
        <dbReference type="EMBL" id="SUZ83171.1"/>
    </source>
</evidence>
<gene>
    <name evidence="1" type="ORF">METZ01_LOCUS36025</name>
</gene>
<evidence type="ECO:0008006" key="2">
    <source>
        <dbReference type="Google" id="ProtNLM"/>
    </source>
</evidence>
<reference evidence="1" key="1">
    <citation type="submission" date="2018-05" db="EMBL/GenBank/DDBJ databases">
        <authorList>
            <person name="Lanie J.A."/>
            <person name="Ng W.-L."/>
            <person name="Kazmierczak K.M."/>
            <person name="Andrzejewski T.M."/>
            <person name="Davidsen T.M."/>
            <person name="Wayne K.J."/>
            <person name="Tettelin H."/>
            <person name="Glass J.I."/>
            <person name="Rusch D."/>
            <person name="Podicherti R."/>
            <person name="Tsui H.-C.T."/>
            <person name="Winkler M.E."/>
        </authorList>
    </citation>
    <scope>NUCLEOTIDE SEQUENCE</scope>
</reference>
<proteinExistence type="predicted"/>
<organism evidence="1">
    <name type="scientific">marine metagenome</name>
    <dbReference type="NCBI Taxonomy" id="408172"/>
    <lineage>
        <taxon>unclassified sequences</taxon>
        <taxon>metagenomes</taxon>
        <taxon>ecological metagenomes</taxon>
    </lineage>
</organism>
<dbReference type="EMBL" id="UINC01001538">
    <property type="protein sequence ID" value="SUZ83171.1"/>
    <property type="molecule type" value="Genomic_DNA"/>
</dbReference>
<dbReference type="AlphaFoldDB" id="A0A381QUU4"/>